<name>A0ABV2HMG4_9HYPH</name>
<gene>
    <name evidence="1" type="ORF">ABID26_001139</name>
</gene>
<keyword evidence="2" id="KW-1185">Reference proteome</keyword>
<organism evidence="1 2">
    <name type="scientific">Mesorhizobium shonense</name>
    <dbReference type="NCBI Taxonomy" id="1209948"/>
    <lineage>
        <taxon>Bacteria</taxon>
        <taxon>Pseudomonadati</taxon>
        <taxon>Pseudomonadota</taxon>
        <taxon>Alphaproteobacteria</taxon>
        <taxon>Hyphomicrobiales</taxon>
        <taxon>Phyllobacteriaceae</taxon>
        <taxon>Mesorhizobium</taxon>
    </lineage>
</organism>
<sequence length="139" mass="15085">MRPLLASKTDVGFYAIVGTSLSWPGVPIGRGLSMRQDRSVRTFACMITAFRLTVRTQSAFFLTCFTFSRQKKTAPRHARSAQCGSEKSWLTNGARGPVLRGIITAACDAAGGSFASLRLAVHPLDNRVERVSAFCRGVT</sequence>
<accession>A0ABV2HMG4</accession>
<comment type="caution">
    <text evidence="1">The sequence shown here is derived from an EMBL/GenBank/DDBJ whole genome shotgun (WGS) entry which is preliminary data.</text>
</comment>
<dbReference type="EMBL" id="JBEPLM010000002">
    <property type="protein sequence ID" value="MET3591755.1"/>
    <property type="molecule type" value="Genomic_DNA"/>
</dbReference>
<protein>
    <submittedName>
        <fullName evidence="1">Uncharacterized protein</fullName>
    </submittedName>
</protein>
<dbReference type="Proteomes" id="UP001549036">
    <property type="component" value="Unassembled WGS sequence"/>
</dbReference>
<reference evidence="1 2" key="1">
    <citation type="submission" date="2024-06" db="EMBL/GenBank/DDBJ databases">
        <title>Genomic Encyclopedia of Type Strains, Phase IV (KMG-IV): sequencing the most valuable type-strain genomes for metagenomic binning, comparative biology and taxonomic classification.</title>
        <authorList>
            <person name="Goeker M."/>
        </authorList>
    </citation>
    <scope>NUCLEOTIDE SEQUENCE [LARGE SCALE GENOMIC DNA]</scope>
    <source>
        <strain evidence="1 2">DSM 29846</strain>
    </source>
</reference>
<proteinExistence type="predicted"/>
<evidence type="ECO:0000313" key="2">
    <source>
        <dbReference type="Proteomes" id="UP001549036"/>
    </source>
</evidence>
<dbReference type="RefSeq" id="WP_354414303.1">
    <property type="nucleotide sequence ID" value="NZ_JBEPLM010000002.1"/>
</dbReference>
<evidence type="ECO:0000313" key="1">
    <source>
        <dbReference type="EMBL" id="MET3591755.1"/>
    </source>
</evidence>